<dbReference type="AlphaFoldDB" id="A0A8T0TN97"/>
<sequence>MVSHLGAALACGSCGSETQARCLSGQSGHPLADPMESLSRRIARAGLNA</sequence>
<comment type="caution">
    <text evidence="1">The sequence shown here is derived from an EMBL/GenBank/DDBJ whole genome shotgun (WGS) entry which is preliminary data.</text>
</comment>
<organism evidence="1 2">
    <name type="scientific">Panicum virgatum</name>
    <name type="common">Blackwell switchgrass</name>
    <dbReference type="NCBI Taxonomy" id="38727"/>
    <lineage>
        <taxon>Eukaryota</taxon>
        <taxon>Viridiplantae</taxon>
        <taxon>Streptophyta</taxon>
        <taxon>Embryophyta</taxon>
        <taxon>Tracheophyta</taxon>
        <taxon>Spermatophyta</taxon>
        <taxon>Magnoliopsida</taxon>
        <taxon>Liliopsida</taxon>
        <taxon>Poales</taxon>
        <taxon>Poaceae</taxon>
        <taxon>PACMAD clade</taxon>
        <taxon>Panicoideae</taxon>
        <taxon>Panicodae</taxon>
        <taxon>Paniceae</taxon>
        <taxon>Panicinae</taxon>
        <taxon>Panicum</taxon>
        <taxon>Panicum sect. Hiantes</taxon>
    </lineage>
</organism>
<proteinExistence type="predicted"/>
<protein>
    <submittedName>
        <fullName evidence="1">Uncharacterized protein</fullName>
    </submittedName>
</protein>
<dbReference type="EMBL" id="CM029043">
    <property type="protein sequence ID" value="KAG2611138.1"/>
    <property type="molecule type" value="Genomic_DNA"/>
</dbReference>
<accession>A0A8T0TN97</accession>
<name>A0A8T0TN97_PANVG</name>
<reference evidence="1" key="1">
    <citation type="submission" date="2020-05" db="EMBL/GenBank/DDBJ databases">
        <title>WGS assembly of Panicum virgatum.</title>
        <authorList>
            <person name="Lovell J.T."/>
            <person name="Jenkins J."/>
            <person name="Shu S."/>
            <person name="Juenger T.E."/>
            <person name="Schmutz J."/>
        </authorList>
    </citation>
    <scope>NUCLEOTIDE SEQUENCE</scope>
    <source>
        <strain evidence="1">AP13</strain>
    </source>
</reference>
<keyword evidence="2" id="KW-1185">Reference proteome</keyword>
<dbReference type="Proteomes" id="UP000823388">
    <property type="component" value="Chromosome 4K"/>
</dbReference>
<evidence type="ECO:0000313" key="1">
    <source>
        <dbReference type="EMBL" id="KAG2611138.1"/>
    </source>
</evidence>
<gene>
    <name evidence="1" type="ORF">PVAP13_4KG125905</name>
</gene>
<evidence type="ECO:0000313" key="2">
    <source>
        <dbReference type="Proteomes" id="UP000823388"/>
    </source>
</evidence>